<feature type="domain" description="DUF2383" evidence="1">
    <location>
        <begin position="7"/>
        <end position="116"/>
    </location>
</feature>
<proteinExistence type="predicted"/>
<comment type="caution">
    <text evidence="2">The sequence shown here is derived from an EMBL/GenBank/DDBJ whole genome shotgun (WGS) entry which is preliminary data.</text>
</comment>
<evidence type="ECO:0000259" key="1">
    <source>
        <dbReference type="Pfam" id="PF09537"/>
    </source>
</evidence>
<name>A0A327QB14_9BACT</name>
<dbReference type="Pfam" id="PF09537">
    <property type="entry name" value="DUF2383"/>
    <property type="match status" value="1"/>
</dbReference>
<dbReference type="EMBL" id="QLLL01000007">
    <property type="protein sequence ID" value="RAJ01620.1"/>
    <property type="molecule type" value="Genomic_DNA"/>
</dbReference>
<dbReference type="Gene3D" id="1.20.1260.10">
    <property type="match status" value="1"/>
</dbReference>
<dbReference type="InterPro" id="IPR012347">
    <property type="entry name" value="Ferritin-like"/>
</dbReference>
<reference evidence="2 3" key="1">
    <citation type="submission" date="2018-06" db="EMBL/GenBank/DDBJ databases">
        <title>Genomic Encyclopedia of Archaeal and Bacterial Type Strains, Phase II (KMG-II): from individual species to whole genera.</title>
        <authorList>
            <person name="Goeker M."/>
        </authorList>
    </citation>
    <scope>NUCLEOTIDE SEQUENCE [LARGE SCALE GENOMIC DNA]</scope>
    <source>
        <strain evidence="2 3">DSM 23857</strain>
    </source>
</reference>
<gene>
    <name evidence="2" type="ORF">LX64_03837</name>
</gene>
<evidence type="ECO:0000313" key="3">
    <source>
        <dbReference type="Proteomes" id="UP000249547"/>
    </source>
</evidence>
<organism evidence="2 3">
    <name type="scientific">Chitinophaga skermanii</name>
    <dbReference type="NCBI Taxonomy" id="331697"/>
    <lineage>
        <taxon>Bacteria</taxon>
        <taxon>Pseudomonadati</taxon>
        <taxon>Bacteroidota</taxon>
        <taxon>Chitinophagia</taxon>
        <taxon>Chitinophagales</taxon>
        <taxon>Chitinophagaceae</taxon>
        <taxon>Chitinophaga</taxon>
    </lineage>
</organism>
<accession>A0A327QB14</accession>
<dbReference type="RefSeq" id="WP_111599256.1">
    <property type="nucleotide sequence ID" value="NZ_QLLL01000007.1"/>
</dbReference>
<dbReference type="Proteomes" id="UP000249547">
    <property type="component" value="Unassembled WGS sequence"/>
</dbReference>
<evidence type="ECO:0000313" key="2">
    <source>
        <dbReference type="EMBL" id="RAJ01620.1"/>
    </source>
</evidence>
<dbReference type="OrthoDB" id="282393at2"/>
<dbReference type="AlphaFoldDB" id="A0A327QB14"/>
<keyword evidence="3" id="KW-1185">Reference proteome</keyword>
<protein>
    <submittedName>
        <fullName evidence="2">Uncharacterized protein (TIGR02284 family)</fullName>
    </submittedName>
</protein>
<dbReference type="PIRSF" id="PIRSF029477">
    <property type="entry name" value="UCP029477"/>
    <property type="match status" value="1"/>
</dbReference>
<sequence length="154" mass="17733">MENHSKTVSIIEDLVKINNDRIEGYKKAMALNNETDLAALFQQLVEESKMFNVELNKELRELGEPRERDTTFAGKIYRTWMDVKNTLFANASRKSILKDCEYGEDAAKKAYISALEHAEELPGNVVNLITQQQQKQLASHDQVRHLRDLEIVNK</sequence>
<dbReference type="InterPro" id="IPR016920">
    <property type="entry name" value="UCP029477"/>
</dbReference>
<dbReference type="InterPro" id="IPR019052">
    <property type="entry name" value="DUF2383"/>
</dbReference>
<dbReference type="InterPro" id="IPR011971">
    <property type="entry name" value="CHP02284"/>
</dbReference>
<dbReference type="NCBIfam" id="TIGR02284">
    <property type="entry name" value="PA2169 family four-helix-bundle protein"/>
    <property type="match status" value="1"/>
</dbReference>